<organism evidence="2 3">
    <name type="scientific">Dolosigranulum pigrum</name>
    <dbReference type="NCBI Taxonomy" id="29394"/>
    <lineage>
        <taxon>Bacteria</taxon>
        <taxon>Bacillati</taxon>
        <taxon>Bacillota</taxon>
        <taxon>Bacilli</taxon>
        <taxon>Lactobacillales</taxon>
        <taxon>Carnobacteriaceae</taxon>
        <taxon>Dolosigranulum</taxon>
    </lineage>
</organism>
<keyword evidence="1" id="KW-0812">Transmembrane</keyword>
<dbReference type="AlphaFoldDB" id="A0A328KI03"/>
<evidence type="ECO:0000313" key="2">
    <source>
        <dbReference type="EMBL" id="RAN62416.1"/>
    </source>
</evidence>
<keyword evidence="1" id="KW-1133">Transmembrane helix</keyword>
<reference evidence="2 3" key="1">
    <citation type="submission" date="2017-03" db="EMBL/GenBank/DDBJ databases">
        <title>wgs assembly of Dolosigranulum pigrum KPL CDC strains.</title>
        <authorList>
            <person name="Brugger S.D."/>
            <person name="Pettigrew M."/>
            <person name="Kong Y."/>
            <person name="Lemon K.P."/>
        </authorList>
    </citation>
    <scope>NUCLEOTIDE SEQUENCE [LARGE SCALE GENOMIC DNA]</scope>
    <source>
        <strain evidence="2 3">KPL1931_CDC4294-98</strain>
    </source>
</reference>
<sequence>MRGWLAFWVFMVGWLSTGMFVVMTDPPFDTLSEIKENRNIKIVCLIPIMFVVGLHNVITFIIQEVKNGWEK</sequence>
<dbReference type="Proteomes" id="UP000249099">
    <property type="component" value="Unassembled WGS sequence"/>
</dbReference>
<accession>A0A328KI03</accession>
<keyword evidence="1" id="KW-0472">Membrane</keyword>
<feature type="transmembrane region" description="Helical" evidence="1">
    <location>
        <begin position="40"/>
        <end position="62"/>
    </location>
</feature>
<comment type="caution">
    <text evidence="2">The sequence shown here is derived from an EMBL/GenBank/DDBJ whole genome shotgun (WGS) entry which is preliminary data.</text>
</comment>
<proteinExistence type="predicted"/>
<evidence type="ECO:0000256" key="1">
    <source>
        <dbReference type="SAM" id="Phobius"/>
    </source>
</evidence>
<protein>
    <submittedName>
        <fullName evidence="2">Uncharacterized protein</fullName>
    </submittedName>
</protein>
<dbReference type="EMBL" id="NAQV01000023">
    <property type="protein sequence ID" value="RAN62416.1"/>
    <property type="molecule type" value="Genomic_DNA"/>
</dbReference>
<gene>
    <name evidence="2" type="ORF">B8A44_07660</name>
</gene>
<evidence type="ECO:0000313" key="3">
    <source>
        <dbReference type="Proteomes" id="UP000249099"/>
    </source>
</evidence>
<name>A0A328KI03_9LACT</name>